<evidence type="ECO:0000313" key="2">
    <source>
        <dbReference type="Proteomes" id="UP000094329"/>
    </source>
</evidence>
<keyword evidence="2" id="KW-1185">Reference proteome</keyword>
<evidence type="ECO:0000313" key="1">
    <source>
        <dbReference type="EMBL" id="ODN41547.1"/>
    </source>
</evidence>
<dbReference type="Pfam" id="PF04985">
    <property type="entry name" value="Phage_tube"/>
    <property type="match status" value="1"/>
</dbReference>
<sequence>MATALPKVLKNFHLFLDGESWAGLATEVTLPSFEINTEDHRAGGMDSSVPIDLGMEKMEAAFTLNEFVPKTFKMFGKWDTLLRFKGTLSGPNGAQSMEVVMRGLIKKVDPGSIKSGEVSELKGDITLTYCKVSINNEDLIEVDVLNMIRKIDGVDQLEEQRNHLGL</sequence>
<proteinExistence type="predicted"/>
<organism evidence="1 2">
    <name type="scientific">Piscirickettsia litoralis</name>
    <dbReference type="NCBI Taxonomy" id="1891921"/>
    <lineage>
        <taxon>Bacteria</taxon>
        <taxon>Pseudomonadati</taxon>
        <taxon>Pseudomonadota</taxon>
        <taxon>Gammaproteobacteria</taxon>
        <taxon>Thiotrichales</taxon>
        <taxon>Piscirickettsiaceae</taxon>
        <taxon>Piscirickettsia</taxon>
    </lineage>
</organism>
<comment type="caution">
    <text evidence="1">The sequence shown here is derived from an EMBL/GenBank/DDBJ whole genome shotgun (WGS) entry which is preliminary data.</text>
</comment>
<dbReference type="RefSeq" id="WP_069314012.1">
    <property type="nucleotide sequence ID" value="NZ_MDTU01000002.1"/>
</dbReference>
<dbReference type="EMBL" id="MDTU01000002">
    <property type="protein sequence ID" value="ODN41547.1"/>
    <property type="molecule type" value="Genomic_DNA"/>
</dbReference>
<gene>
    <name evidence="1" type="ORF">BGC07_15680</name>
</gene>
<name>A0ABX2ZY65_9GAMM</name>
<protein>
    <submittedName>
        <fullName evidence="1">Phage major tail tube protein</fullName>
    </submittedName>
</protein>
<accession>A0ABX2ZY65</accession>
<dbReference type="NCBIfam" id="TIGR01611">
    <property type="entry name" value="tail_tube"/>
    <property type="match status" value="1"/>
</dbReference>
<reference evidence="1 2" key="1">
    <citation type="submission" date="2016-08" db="EMBL/GenBank/DDBJ databases">
        <title>Draft genome sequence of Candidatus Piscirickettsia litoralis, from seawater.</title>
        <authorList>
            <person name="Wan X."/>
            <person name="Lee A.J."/>
            <person name="Hou S."/>
            <person name="Donachie S.P."/>
        </authorList>
    </citation>
    <scope>NUCLEOTIDE SEQUENCE [LARGE SCALE GENOMIC DNA]</scope>
    <source>
        <strain evidence="1 2">Y2</strain>
    </source>
</reference>
<dbReference type="InterPro" id="IPR006498">
    <property type="entry name" value="Tail_tube"/>
</dbReference>
<dbReference type="Proteomes" id="UP000094329">
    <property type="component" value="Unassembled WGS sequence"/>
</dbReference>